<organism evidence="1 2">
    <name type="scientific">Caenorhabditis nigoni</name>
    <dbReference type="NCBI Taxonomy" id="1611254"/>
    <lineage>
        <taxon>Eukaryota</taxon>
        <taxon>Metazoa</taxon>
        <taxon>Ecdysozoa</taxon>
        <taxon>Nematoda</taxon>
        <taxon>Chromadorea</taxon>
        <taxon>Rhabditida</taxon>
        <taxon>Rhabditina</taxon>
        <taxon>Rhabditomorpha</taxon>
        <taxon>Rhabditoidea</taxon>
        <taxon>Rhabditidae</taxon>
        <taxon>Peloderinae</taxon>
        <taxon>Caenorhabditis</taxon>
    </lineage>
</organism>
<gene>
    <name evidence="1" type="primary">Cnig_chr_I.g1438</name>
    <name evidence="1" type="ORF">B9Z55_001438</name>
</gene>
<dbReference type="EMBL" id="PDUG01000001">
    <property type="protein sequence ID" value="PIC50600.1"/>
    <property type="molecule type" value="Genomic_DNA"/>
</dbReference>
<proteinExistence type="predicted"/>
<protein>
    <submittedName>
        <fullName evidence="1">Uncharacterized protein</fullName>
    </submittedName>
</protein>
<evidence type="ECO:0000313" key="2">
    <source>
        <dbReference type="Proteomes" id="UP000230233"/>
    </source>
</evidence>
<evidence type="ECO:0000313" key="1">
    <source>
        <dbReference type="EMBL" id="PIC50600.1"/>
    </source>
</evidence>
<dbReference type="AlphaFoldDB" id="A0A2G5VFY0"/>
<name>A0A2G5VFY0_9PELO</name>
<comment type="caution">
    <text evidence="1">The sequence shown here is derived from an EMBL/GenBank/DDBJ whole genome shotgun (WGS) entry which is preliminary data.</text>
</comment>
<sequence>MADTLVCTLSQNNVYLFTCVSQSAPYTARRRAAPRQLGTAARSVVYVNNYSSSSLTLTHYYTLSRCPDESSPSST</sequence>
<keyword evidence="2" id="KW-1185">Reference proteome</keyword>
<reference evidence="2" key="1">
    <citation type="submission" date="2017-10" db="EMBL/GenBank/DDBJ databases">
        <title>Rapid genome shrinkage in a self-fertile nematode reveals novel sperm competition proteins.</title>
        <authorList>
            <person name="Yin D."/>
            <person name="Schwarz E.M."/>
            <person name="Thomas C.G."/>
            <person name="Felde R.L."/>
            <person name="Korf I.F."/>
            <person name="Cutter A.D."/>
            <person name="Schartner C.M."/>
            <person name="Ralston E.J."/>
            <person name="Meyer B.J."/>
            <person name="Haag E.S."/>
        </authorList>
    </citation>
    <scope>NUCLEOTIDE SEQUENCE [LARGE SCALE GENOMIC DNA]</scope>
    <source>
        <strain evidence="2">JU1422</strain>
    </source>
</reference>
<accession>A0A2G5VFY0</accession>
<dbReference type="Proteomes" id="UP000230233">
    <property type="component" value="Chromosome I"/>
</dbReference>